<dbReference type="OrthoDB" id="671439at2759"/>
<proteinExistence type="inferred from homology"/>
<gene>
    <name evidence="4" type="ORF">PHJA_000667900</name>
</gene>
<evidence type="ECO:0000256" key="3">
    <source>
        <dbReference type="ARBA" id="ARBA00023315"/>
    </source>
</evidence>
<dbReference type="GO" id="GO:0016746">
    <property type="term" value="F:acyltransferase activity"/>
    <property type="evidence" value="ECO:0007669"/>
    <property type="project" value="UniProtKB-KW"/>
</dbReference>
<evidence type="ECO:0000256" key="1">
    <source>
        <dbReference type="ARBA" id="ARBA00009861"/>
    </source>
</evidence>
<dbReference type="EMBL" id="BMAC01000101">
    <property type="protein sequence ID" value="GFP85242.1"/>
    <property type="molecule type" value="Genomic_DNA"/>
</dbReference>
<dbReference type="PANTHER" id="PTHR31623">
    <property type="entry name" value="F21J9.9"/>
    <property type="match status" value="1"/>
</dbReference>
<sequence>MKVNVISRKLVKPLTPTPQNLYKYKISFTDELIPPAHTNVILFYKLPNPKQKPTTQLQESLAKILPQFYVFAGRYIKKDHMVNCNDEGAEFVEAEANDIELMDFIANIKNNDQLDNLVSRQPYDVDKATDPLLSIQITQFKCGGLSISVSLSHRVADACSMATFIAAWSNNNNNNNPEPIIPSFDCPSLLPGINFEYDLIKPLPNIVVKRLLFTKEAISSLRSKLRSPNNFVSRVRLVTALIAKALIGVEIAKSGKSRACFIGQAVNLRGRTIKSLPKHSCGNLVVESLTQRMSANEIKEIGLQELVYILGDAIDKTIEDCANIFSLDQERLNKILKDPWDKIFENIDSDGVSNALFFSDWTKFGFYESDFGWGNKPVWVGTGTAFCENLTFLLGSKEGDGIEAWVSLEKNDVAYFEQDEDMRLFTIA</sequence>
<dbReference type="Gene3D" id="3.30.559.10">
    <property type="entry name" value="Chloramphenicol acetyltransferase-like domain"/>
    <property type="match status" value="2"/>
</dbReference>
<dbReference type="Pfam" id="PF02458">
    <property type="entry name" value="Transferase"/>
    <property type="match status" value="1"/>
</dbReference>
<name>A0A830BGD5_9LAMI</name>
<evidence type="ECO:0000313" key="5">
    <source>
        <dbReference type="Proteomes" id="UP000653305"/>
    </source>
</evidence>
<accession>A0A830BGD5</accession>
<dbReference type="InterPro" id="IPR023213">
    <property type="entry name" value="CAT-like_dom_sf"/>
</dbReference>
<protein>
    <submittedName>
        <fullName evidence="4">Pelargonidin 3-o-(6-caffeoylglucoside) 5-o-(6-o-malonylglucoside) 4'''-malonyltransferase</fullName>
    </submittedName>
</protein>
<dbReference type="PANTHER" id="PTHR31623:SF70">
    <property type="entry name" value="TRANSFERASE, CHLORAMPHENICOL ACETYLTRANSFERASE-LIKE DOMAIN PROTEIN"/>
    <property type="match status" value="1"/>
</dbReference>
<organism evidence="4 5">
    <name type="scientific">Phtheirospermum japonicum</name>
    <dbReference type="NCBI Taxonomy" id="374723"/>
    <lineage>
        <taxon>Eukaryota</taxon>
        <taxon>Viridiplantae</taxon>
        <taxon>Streptophyta</taxon>
        <taxon>Embryophyta</taxon>
        <taxon>Tracheophyta</taxon>
        <taxon>Spermatophyta</taxon>
        <taxon>Magnoliopsida</taxon>
        <taxon>eudicotyledons</taxon>
        <taxon>Gunneridae</taxon>
        <taxon>Pentapetalae</taxon>
        <taxon>asterids</taxon>
        <taxon>lamiids</taxon>
        <taxon>Lamiales</taxon>
        <taxon>Orobanchaceae</taxon>
        <taxon>Orobanchaceae incertae sedis</taxon>
        <taxon>Phtheirospermum</taxon>
    </lineage>
</organism>
<evidence type="ECO:0000313" key="4">
    <source>
        <dbReference type="EMBL" id="GFP85242.1"/>
    </source>
</evidence>
<comment type="caution">
    <text evidence="4">The sequence shown here is derived from an EMBL/GenBank/DDBJ whole genome shotgun (WGS) entry which is preliminary data.</text>
</comment>
<keyword evidence="2 4" id="KW-0808">Transferase</keyword>
<comment type="similarity">
    <text evidence="1">Belongs to the plant acyltransferase family.</text>
</comment>
<dbReference type="Proteomes" id="UP000653305">
    <property type="component" value="Unassembled WGS sequence"/>
</dbReference>
<keyword evidence="5" id="KW-1185">Reference proteome</keyword>
<dbReference type="AlphaFoldDB" id="A0A830BGD5"/>
<keyword evidence="3" id="KW-0012">Acyltransferase</keyword>
<evidence type="ECO:0000256" key="2">
    <source>
        <dbReference type="ARBA" id="ARBA00022679"/>
    </source>
</evidence>
<reference evidence="4" key="1">
    <citation type="submission" date="2020-07" db="EMBL/GenBank/DDBJ databases">
        <title>Ethylene signaling mediates host invasion by parasitic plants.</title>
        <authorList>
            <person name="Yoshida S."/>
        </authorList>
    </citation>
    <scope>NUCLEOTIDE SEQUENCE</scope>
    <source>
        <strain evidence="4">Okayama</strain>
    </source>
</reference>